<dbReference type="SMART" id="SM00256">
    <property type="entry name" value="FBOX"/>
    <property type="match status" value="1"/>
</dbReference>
<gene>
    <name evidence="2" type="ORF">H6P81_003921</name>
</gene>
<evidence type="ECO:0000259" key="1">
    <source>
        <dbReference type="PROSITE" id="PS50181"/>
    </source>
</evidence>
<dbReference type="SUPFAM" id="SSF81383">
    <property type="entry name" value="F-box domain"/>
    <property type="match status" value="1"/>
</dbReference>
<dbReference type="EMBL" id="JAINDJ010000002">
    <property type="protein sequence ID" value="KAG9459413.1"/>
    <property type="molecule type" value="Genomic_DNA"/>
</dbReference>
<evidence type="ECO:0000313" key="2">
    <source>
        <dbReference type="EMBL" id="KAG9459413.1"/>
    </source>
</evidence>
<feature type="domain" description="F-box" evidence="1">
    <location>
        <begin position="17"/>
        <end position="66"/>
    </location>
</feature>
<dbReference type="InterPro" id="IPR036047">
    <property type="entry name" value="F-box-like_dom_sf"/>
</dbReference>
<name>A0AAV7FE53_ARIFI</name>
<dbReference type="CDD" id="cd09917">
    <property type="entry name" value="F-box_SF"/>
    <property type="match status" value="1"/>
</dbReference>
<dbReference type="PANTHER" id="PTHR31672">
    <property type="entry name" value="BNACNNG10540D PROTEIN"/>
    <property type="match status" value="1"/>
</dbReference>
<dbReference type="PROSITE" id="PS50181">
    <property type="entry name" value="FBOX"/>
    <property type="match status" value="1"/>
</dbReference>
<dbReference type="InterPro" id="IPR050796">
    <property type="entry name" value="SCF_F-box_component"/>
</dbReference>
<accession>A0AAV7FE53</accession>
<dbReference type="Proteomes" id="UP000825729">
    <property type="component" value="Unassembled WGS sequence"/>
</dbReference>
<reference evidence="2 3" key="1">
    <citation type="submission" date="2021-07" db="EMBL/GenBank/DDBJ databases">
        <title>The Aristolochia fimbriata genome: insights into angiosperm evolution, floral development and chemical biosynthesis.</title>
        <authorList>
            <person name="Jiao Y."/>
        </authorList>
    </citation>
    <scope>NUCLEOTIDE SEQUENCE [LARGE SCALE GENOMIC DNA]</scope>
    <source>
        <strain evidence="2">IBCAS-2021</strain>
        <tissue evidence="2">Leaf</tissue>
    </source>
</reference>
<protein>
    <recommendedName>
        <fullName evidence="1">F-box domain-containing protein</fullName>
    </recommendedName>
</protein>
<sequence length="423" mass="46730">MAIDQKTICMSTATSTDLAFYLLPSELLQDIFLRLALPDILRLKSVSRNLNSFVSRDDFRQIYDRKSTADPWIFLFKKRSPPRDSLLRGFSHRSRCWCSIPIPRAFHGHDLYFLTTSGDFFLFASNYHGDLLAFNLRRNTLERVPPAGPLGPRGTSSWRRSSLKLIAGPPGSDAFSFLFADLYRNRPFLFRYSSATQAWTWKPAQEAADDGAAPRVLNGRVVLSVVHNRGESVMVSADPAEIGDAPPAVLRPRFGAVGNASAVGLVSGSSPEERLHVYGDGKMVVVRSDGGKKVAGGRIFRCVEVWGLTADGRGWEFVTRVPQGLLERVKKPYRAMMGCLEERNGVLSLVLLSNYKGSWDIIWLSYGIGNGDWTWVPLPDCGTKDLNMAGIAISSGLCLLTDFSVPSSIVQKPARRALVGLPT</sequence>
<dbReference type="Pfam" id="PF00646">
    <property type="entry name" value="F-box"/>
    <property type="match status" value="1"/>
</dbReference>
<comment type="caution">
    <text evidence="2">The sequence shown here is derived from an EMBL/GenBank/DDBJ whole genome shotgun (WGS) entry which is preliminary data.</text>
</comment>
<dbReference type="InterPro" id="IPR001810">
    <property type="entry name" value="F-box_dom"/>
</dbReference>
<dbReference type="PANTHER" id="PTHR31672:SF2">
    <property type="entry name" value="F-BOX DOMAIN-CONTAINING PROTEIN"/>
    <property type="match status" value="1"/>
</dbReference>
<keyword evidence="3" id="KW-1185">Reference proteome</keyword>
<proteinExistence type="predicted"/>
<evidence type="ECO:0000313" key="3">
    <source>
        <dbReference type="Proteomes" id="UP000825729"/>
    </source>
</evidence>
<organism evidence="2 3">
    <name type="scientific">Aristolochia fimbriata</name>
    <name type="common">White veined hardy Dutchman's pipe vine</name>
    <dbReference type="NCBI Taxonomy" id="158543"/>
    <lineage>
        <taxon>Eukaryota</taxon>
        <taxon>Viridiplantae</taxon>
        <taxon>Streptophyta</taxon>
        <taxon>Embryophyta</taxon>
        <taxon>Tracheophyta</taxon>
        <taxon>Spermatophyta</taxon>
        <taxon>Magnoliopsida</taxon>
        <taxon>Magnoliidae</taxon>
        <taxon>Piperales</taxon>
        <taxon>Aristolochiaceae</taxon>
        <taxon>Aristolochia</taxon>
    </lineage>
</organism>
<dbReference type="AlphaFoldDB" id="A0AAV7FE53"/>